<reference evidence="1 2" key="1">
    <citation type="submission" date="2021-06" db="EMBL/GenBank/DDBJ databases">
        <title>Caerostris extrusa draft genome.</title>
        <authorList>
            <person name="Kono N."/>
            <person name="Arakawa K."/>
        </authorList>
    </citation>
    <scope>NUCLEOTIDE SEQUENCE [LARGE SCALE GENOMIC DNA]</scope>
</reference>
<evidence type="ECO:0000313" key="1">
    <source>
        <dbReference type="EMBL" id="GIY68983.1"/>
    </source>
</evidence>
<evidence type="ECO:0000313" key="2">
    <source>
        <dbReference type="Proteomes" id="UP001054945"/>
    </source>
</evidence>
<sequence length="97" mass="10592">MQFSLIHLGRGEFWLGKLIPAGTVRACFASLVNSLPRPTPPKKPALGIFSAVACQKAGKERSLPVTFFSSARVKTMASYHGICLKPAVKCRCTYTFM</sequence>
<name>A0AAV4VG11_CAEEX</name>
<dbReference type="EMBL" id="BPLR01014474">
    <property type="protein sequence ID" value="GIY68983.1"/>
    <property type="molecule type" value="Genomic_DNA"/>
</dbReference>
<protein>
    <submittedName>
        <fullName evidence="1">Uncharacterized protein</fullName>
    </submittedName>
</protein>
<accession>A0AAV4VG11</accession>
<keyword evidence="2" id="KW-1185">Reference proteome</keyword>
<dbReference type="AlphaFoldDB" id="A0AAV4VG11"/>
<gene>
    <name evidence="1" type="ORF">CEXT_55811</name>
</gene>
<proteinExistence type="predicted"/>
<organism evidence="1 2">
    <name type="scientific">Caerostris extrusa</name>
    <name type="common">Bark spider</name>
    <name type="synonym">Caerostris bankana</name>
    <dbReference type="NCBI Taxonomy" id="172846"/>
    <lineage>
        <taxon>Eukaryota</taxon>
        <taxon>Metazoa</taxon>
        <taxon>Ecdysozoa</taxon>
        <taxon>Arthropoda</taxon>
        <taxon>Chelicerata</taxon>
        <taxon>Arachnida</taxon>
        <taxon>Araneae</taxon>
        <taxon>Araneomorphae</taxon>
        <taxon>Entelegynae</taxon>
        <taxon>Araneoidea</taxon>
        <taxon>Araneidae</taxon>
        <taxon>Caerostris</taxon>
    </lineage>
</organism>
<dbReference type="Proteomes" id="UP001054945">
    <property type="component" value="Unassembled WGS sequence"/>
</dbReference>
<comment type="caution">
    <text evidence="1">The sequence shown here is derived from an EMBL/GenBank/DDBJ whole genome shotgun (WGS) entry which is preliminary data.</text>
</comment>